<evidence type="ECO:0000259" key="1">
    <source>
        <dbReference type="Pfam" id="PF00850"/>
    </source>
</evidence>
<dbReference type="InterPro" id="IPR023801">
    <property type="entry name" value="His_deacetylse_dom"/>
</dbReference>
<feature type="domain" description="Histone deacetylase" evidence="1">
    <location>
        <begin position="72"/>
        <end position="175"/>
    </location>
</feature>
<sequence>MHKRPWKTIRVILVVLGCVFLGSMSVLCIPPQPFPGTYNPRPGRVLGSKVAVVFSYHYQMNMGGFERKHPYPQKWGRIYTELLQKGYLNSRDVFVPEEVTREQILLVHSEQFLKNLKDSRNVAQYLEIPALAVAPGGLVDAGVLGPFRRQAGGTVLAGREALKHGIGINIGGGYH</sequence>
<dbReference type="InterPro" id="IPR023696">
    <property type="entry name" value="Ureohydrolase_dom_sf"/>
</dbReference>
<gene>
    <name evidence="2" type="ORF">LCGC14_2618350</name>
</gene>
<feature type="non-terminal residue" evidence="2">
    <location>
        <position position="175"/>
    </location>
</feature>
<dbReference type="InterPro" id="IPR037138">
    <property type="entry name" value="His_deacetylse_dom_sf"/>
</dbReference>
<dbReference type="Pfam" id="PF00850">
    <property type="entry name" value="Hist_deacetyl"/>
    <property type="match status" value="1"/>
</dbReference>
<organism evidence="2">
    <name type="scientific">marine sediment metagenome</name>
    <dbReference type="NCBI Taxonomy" id="412755"/>
    <lineage>
        <taxon>unclassified sequences</taxon>
        <taxon>metagenomes</taxon>
        <taxon>ecological metagenomes</taxon>
    </lineage>
</organism>
<dbReference type="AlphaFoldDB" id="A0A0F9CEX4"/>
<comment type="caution">
    <text evidence="2">The sequence shown here is derived from an EMBL/GenBank/DDBJ whole genome shotgun (WGS) entry which is preliminary data.</text>
</comment>
<dbReference type="Gene3D" id="3.40.800.20">
    <property type="entry name" value="Histone deacetylase domain"/>
    <property type="match status" value="1"/>
</dbReference>
<dbReference type="EMBL" id="LAZR01044621">
    <property type="protein sequence ID" value="KKL04211.1"/>
    <property type="molecule type" value="Genomic_DNA"/>
</dbReference>
<proteinExistence type="predicted"/>
<dbReference type="SUPFAM" id="SSF52768">
    <property type="entry name" value="Arginase/deacetylase"/>
    <property type="match status" value="1"/>
</dbReference>
<evidence type="ECO:0000313" key="2">
    <source>
        <dbReference type="EMBL" id="KKL04211.1"/>
    </source>
</evidence>
<protein>
    <recommendedName>
        <fullName evidence="1">Histone deacetylase domain-containing protein</fullName>
    </recommendedName>
</protein>
<accession>A0A0F9CEX4</accession>
<reference evidence="2" key="1">
    <citation type="journal article" date="2015" name="Nature">
        <title>Complex archaea that bridge the gap between prokaryotes and eukaryotes.</title>
        <authorList>
            <person name="Spang A."/>
            <person name="Saw J.H."/>
            <person name="Jorgensen S.L."/>
            <person name="Zaremba-Niedzwiedzka K."/>
            <person name="Martijn J."/>
            <person name="Lind A.E."/>
            <person name="van Eijk R."/>
            <person name="Schleper C."/>
            <person name="Guy L."/>
            <person name="Ettema T.J."/>
        </authorList>
    </citation>
    <scope>NUCLEOTIDE SEQUENCE</scope>
</reference>
<name>A0A0F9CEX4_9ZZZZ</name>